<dbReference type="EMBL" id="QYBC01000015">
    <property type="protein sequence ID" value="RYB03209.1"/>
    <property type="molecule type" value="Genomic_DNA"/>
</dbReference>
<evidence type="ECO:0000256" key="1">
    <source>
        <dbReference type="SAM" id="Phobius"/>
    </source>
</evidence>
<proteinExistence type="predicted"/>
<keyword evidence="1" id="KW-0812">Transmembrane</keyword>
<reference evidence="2 3" key="2">
    <citation type="submission" date="2019-02" db="EMBL/GenBank/DDBJ databases">
        <title>'Lichenibacterium ramalinii' gen. nov. sp. nov., 'Lichenibacterium minor' gen. nov. sp. nov.</title>
        <authorList>
            <person name="Pankratov T."/>
        </authorList>
    </citation>
    <scope>NUCLEOTIDE SEQUENCE [LARGE SCALE GENOMIC DNA]</scope>
    <source>
        <strain evidence="2 3">RmlP001</strain>
    </source>
</reference>
<comment type="caution">
    <text evidence="2">The sequence shown here is derived from an EMBL/GenBank/DDBJ whole genome shotgun (WGS) entry which is preliminary data.</text>
</comment>
<sequence>MLRLMLALAALCVGSGALGLGHVTPVSGTFSGLCLAVFALSATLLIGSFEAYETQAVRHDRNDRDDG</sequence>
<dbReference type="Proteomes" id="UP000289411">
    <property type="component" value="Unassembled WGS sequence"/>
</dbReference>
<evidence type="ECO:0000313" key="2">
    <source>
        <dbReference type="EMBL" id="RYB03209.1"/>
    </source>
</evidence>
<keyword evidence="3" id="KW-1185">Reference proteome</keyword>
<protein>
    <submittedName>
        <fullName evidence="2">Uncharacterized protein</fullName>
    </submittedName>
</protein>
<keyword evidence="1" id="KW-0472">Membrane</keyword>
<keyword evidence="1" id="KW-1133">Transmembrane helix</keyword>
<dbReference type="AlphaFoldDB" id="A0A4Q2RB28"/>
<gene>
    <name evidence="2" type="ORF">D3272_17440</name>
</gene>
<reference evidence="2 3" key="1">
    <citation type="submission" date="2018-09" db="EMBL/GenBank/DDBJ databases">
        <authorList>
            <person name="Grouzdev D.S."/>
            <person name="Krutkina M.S."/>
        </authorList>
    </citation>
    <scope>NUCLEOTIDE SEQUENCE [LARGE SCALE GENOMIC DNA]</scope>
    <source>
        <strain evidence="2 3">RmlP001</strain>
    </source>
</reference>
<feature type="transmembrane region" description="Helical" evidence="1">
    <location>
        <begin position="29"/>
        <end position="52"/>
    </location>
</feature>
<evidence type="ECO:0000313" key="3">
    <source>
        <dbReference type="Proteomes" id="UP000289411"/>
    </source>
</evidence>
<accession>A0A4Q2RB28</accession>
<name>A0A4Q2RB28_9HYPH</name>
<organism evidence="2 3">
    <name type="scientific">Lichenibacterium ramalinae</name>
    <dbReference type="NCBI Taxonomy" id="2316527"/>
    <lineage>
        <taxon>Bacteria</taxon>
        <taxon>Pseudomonadati</taxon>
        <taxon>Pseudomonadota</taxon>
        <taxon>Alphaproteobacteria</taxon>
        <taxon>Hyphomicrobiales</taxon>
        <taxon>Lichenihabitantaceae</taxon>
        <taxon>Lichenibacterium</taxon>
    </lineage>
</organism>